<dbReference type="AlphaFoldDB" id="A0A653BP00"/>
<organism evidence="1 2">
    <name type="scientific">Callosobruchus maculatus</name>
    <name type="common">Southern cowpea weevil</name>
    <name type="synonym">Pulse bruchid</name>
    <dbReference type="NCBI Taxonomy" id="64391"/>
    <lineage>
        <taxon>Eukaryota</taxon>
        <taxon>Metazoa</taxon>
        <taxon>Ecdysozoa</taxon>
        <taxon>Arthropoda</taxon>
        <taxon>Hexapoda</taxon>
        <taxon>Insecta</taxon>
        <taxon>Pterygota</taxon>
        <taxon>Neoptera</taxon>
        <taxon>Endopterygota</taxon>
        <taxon>Coleoptera</taxon>
        <taxon>Polyphaga</taxon>
        <taxon>Cucujiformia</taxon>
        <taxon>Chrysomeloidea</taxon>
        <taxon>Chrysomelidae</taxon>
        <taxon>Bruchinae</taxon>
        <taxon>Bruchini</taxon>
        <taxon>Callosobruchus</taxon>
    </lineage>
</organism>
<evidence type="ECO:0000313" key="1">
    <source>
        <dbReference type="EMBL" id="VEN37100.1"/>
    </source>
</evidence>
<keyword evidence="2" id="KW-1185">Reference proteome</keyword>
<proteinExistence type="predicted"/>
<gene>
    <name evidence="1" type="ORF">CALMAC_LOCUS2462</name>
</gene>
<dbReference type="OrthoDB" id="6021306at2759"/>
<protein>
    <submittedName>
        <fullName evidence="1">Uncharacterized protein</fullName>
    </submittedName>
</protein>
<evidence type="ECO:0000313" key="2">
    <source>
        <dbReference type="Proteomes" id="UP000410492"/>
    </source>
</evidence>
<dbReference type="Proteomes" id="UP000410492">
    <property type="component" value="Unassembled WGS sequence"/>
</dbReference>
<sequence length="71" mass="7977">MKTNLKIASASPDISTMYQFILFDPSRPNSKELNETIRKVSKLVKRLKVIHLPLKREDNPGAMSGVTATYS</sequence>
<accession>A0A653BP00</accession>
<dbReference type="EMBL" id="CAACVG010003007">
    <property type="protein sequence ID" value="VEN37100.1"/>
    <property type="molecule type" value="Genomic_DNA"/>
</dbReference>
<name>A0A653BP00_CALMS</name>
<reference evidence="1 2" key="1">
    <citation type="submission" date="2019-01" db="EMBL/GenBank/DDBJ databases">
        <authorList>
            <person name="Sayadi A."/>
        </authorList>
    </citation>
    <scope>NUCLEOTIDE SEQUENCE [LARGE SCALE GENOMIC DNA]</scope>
</reference>